<accession>A0ABU6TEL2</accession>
<proteinExistence type="predicted"/>
<name>A0ABU6TEL2_9FABA</name>
<gene>
    <name evidence="2" type="ORF">PIB30_034327</name>
</gene>
<keyword evidence="3" id="KW-1185">Reference proteome</keyword>
<feature type="compositionally biased region" description="Basic and acidic residues" evidence="1">
    <location>
        <begin position="1"/>
        <end position="12"/>
    </location>
</feature>
<sequence>MDMARQKLRDDSSWTNNFHSASNSVEKLLSPLRIRSKERPPFDKRKVSHVEQIVKKNENKRKKNDVSKCHTEVLNKAKQVLRGKEPTYSKYKSNEDQ</sequence>
<evidence type="ECO:0000313" key="3">
    <source>
        <dbReference type="Proteomes" id="UP001341840"/>
    </source>
</evidence>
<reference evidence="2 3" key="1">
    <citation type="journal article" date="2023" name="Plants (Basel)">
        <title>Bridging the Gap: Combining Genomics and Transcriptomics Approaches to Understand Stylosanthes scabra, an Orphan Legume from the Brazilian Caatinga.</title>
        <authorList>
            <person name="Ferreira-Neto J.R.C."/>
            <person name="da Silva M.D."/>
            <person name="Binneck E."/>
            <person name="de Melo N.F."/>
            <person name="da Silva R.H."/>
            <person name="de Melo A.L.T.M."/>
            <person name="Pandolfi V."/>
            <person name="Bustamante F.O."/>
            <person name="Brasileiro-Vidal A.C."/>
            <person name="Benko-Iseppon A.M."/>
        </authorList>
    </citation>
    <scope>NUCLEOTIDE SEQUENCE [LARGE SCALE GENOMIC DNA]</scope>
    <source>
        <tissue evidence="2">Leaves</tissue>
    </source>
</reference>
<organism evidence="2 3">
    <name type="scientific">Stylosanthes scabra</name>
    <dbReference type="NCBI Taxonomy" id="79078"/>
    <lineage>
        <taxon>Eukaryota</taxon>
        <taxon>Viridiplantae</taxon>
        <taxon>Streptophyta</taxon>
        <taxon>Embryophyta</taxon>
        <taxon>Tracheophyta</taxon>
        <taxon>Spermatophyta</taxon>
        <taxon>Magnoliopsida</taxon>
        <taxon>eudicotyledons</taxon>
        <taxon>Gunneridae</taxon>
        <taxon>Pentapetalae</taxon>
        <taxon>rosids</taxon>
        <taxon>fabids</taxon>
        <taxon>Fabales</taxon>
        <taxon>Fabaceae</taxon>
        <taxon>Papilionoideae</taxon>
        <taxon>50 kb inversion clade</taxon>
        <taxon>dalbergioids sensu lato</taxon>
        <taxon>Dalbergieae</taxon>
        <taxon>Pterocarpus clade</taxon>
        <taxon>Stylosanthes</taxon>
    </lineage>
</organism>
<feature type="compositionally biased region" description="Basic and acidic residues" evidence="1">
    <location>
        <begin position="82"/>
        <end position="97"/>
    </location>
</feature>
<feature type="compositionally biased region" description="Basic and acidic residues" evidence="1">
    <location>
        <begin position="64"/>
        <end position="75"/>
    </location>
</feature>
<evidence type="ECO:0000313" key="2">
    <source>
        <dbReference type="EMBL" id="MED6146413.1"/>
    </source>
</evidence>
<evidence type="ECO:0000256" key="1">
    <source>
        <dbReference type="SAM" id="MobiDB-lite"/>
    </source>
</evidence>
<comment type="caution">
    <text evidence="2">The sequence shown here is derived from an EMBL/GenBank/DDBJ whole genome shotgun (WGS) entry which is preliminary data.</text>
</comment>
<dbReference type="EMBL" id="JASCZI010090780">
    <property type="protein sequence ID" value="MED6146413.1"/>
    <property type="molecule type" value="Genomic_DNA"/>
</dbReference>
<protein>
    <submittedName>
        <fullName evidence="2">Uncharacterized protein</fullName>
    </submittedName>
</protein>
<dbReference type="Proteomes" id="UP001341840">
    <property type="component" value="Unassembled WGS sequence"/>
</dbReference>
<feature type="region of interest" description="Disordered" evidence="1">
    <location>
        <begin position="1"/>
        <end position="27"/>
    </location>
</feature>
<feature type="compositionally biased region" description="Polar residues" evidence="1">
    <location>
        <begin position="13"/>
        <end position="25"/>
    </location>
</feature>
<feature type="region of interest" description="Disordered" evidence="1">
    <location>
        <begin position="55"/>
        <end position="97"/>
    </location>
</feature>